<accession>A0A972J8A0</accession>
<reference evidence="2" key="1">
    <citation type="submission" date="2019-12" db="EMBL/GenBank/DDBJ databases">
        <title>Comparative genomics gives insights into the taxonomy of the Azoarcus-Aromatoleum group and reveals separate origins of nif in the plant-associated Azoarcus and non-plant-associated Aromatoleum sub-groups.</title>
        <authorList>
            <person name="Lafos M."/>
            <person name="Maluk M."/>
            <person name="Batista M."/>
            <person name="Junghare M."/>
            <person name="Carmona M."/>
            <person name="Faoro H."/>
            <person name="Cruz L.M."/>
            <person name="Battistoni F."/>
            <person name="De Souza E."/>
            <person name="Pedrosa F."/>
            <person name="Chen W.-M."/>
            <person name="Poole P.S."/>
            <person name="Dixon R.A."/>
            <person name="James E.K."/>
        </authorList>
    </citation>
    <scope>NUCLEOTIDE SEQUENCE</scope>
    <source>
        <strain evidence="2">NSC3</strain>
    </source>
</reference>
<comment type="caution">
    <text evidence="2">The sequence shown here is derived from an EMBL/GenBank/DDBJ whole genome shotgun (WGS) entry which is preliminary data.</text>
</comment>
<keyword evidence="3" id="KW-1185">Reference proteome</keyword>
<evidence type="ECO:0000313" key="2">
    <source>
        <dbReference type="EMBL" id="NMG02886.1"/>
    </source>
</evidence>
<keyword evidence="1" id="KW-0472">Membrane</keyword>
<feature type="transmembrane region" description="Helical" evidence="1">
    <location>
        <begin position="67"/>
        <end position="92"/>
    </location>
</feature>
<organism evidence="2 3">
    <name type="scientific">Azoarcus taiwanensis</name>
    <dbReference type="NCBI Taxonomy" id="666964"/>
    <lineage>
        <taxon>Bacteria</taxon>
        <taxon>Pseudomonadati</taxon>
        <taxon>Pseudomonadota</taxon>
        <taxon>Betaproteobacteria</taxon>
        <taxon>Rhodocyclales</taxon>
        <taxon>Zoogloeaceae</taxon>
        <taxon>Azoarcus</taxon>
    </lineage>
</organism>
<dbReference type="RefSeq" id="WP_168987655.1">
    <property type="nucleotide sequence ID" value="NZ_CAWPHM010000260.1"/>
</dbReference>
<evidence type="ECO:0000313" key="3">
    <source>
        <dbReference type="Proteomes" id="UP000599523"/>
    </source>
</evidence>
<proteinExistence type="predicted"/>
<evidence type="ECO:0000256" key="1">
    <source>
        <dbReference type="SAM" id="Phobius"/>
    </source>
</evidence>
<dbReference type="Proteomes" id="UP000599523">
    <property type="component" value="Unassembled WGS sequence"/>
</dbReference>
<feature type="transmembrane region" description="Helical" evidence="1">
    <location>
        <begin position="30"/>
        <end position="47"/>
    </location>
</feature>
<keyword evidence="1" id="KW-0812">Transmembrane</keyword>
<keyword evidence="1" id="KW-1133">Transmembrane helix</keyword>
<name>A0A972J8A0_9RHOO</name>
<gene>
    <name evidence="2" type="ORF">GPA21_07860</name>
</gene>
<sequence>MSTEDQKPLTMASLPQKSLELFDRAWSANWALRLVCLVLFLDMAMMLRTDRGLWQWSPGDMALLSDVGWVALVIVIFSLAVAIVIPAVLVVLRQIGAHLVYWLSSLVPAERSHQLPYQRPLGYAPAHALRDLALREKDEFLYRRYEEHLQSKDAANVTKQQVGEFTAAAMLMSLLDWLVSAWVPARVGLIPAIYGHMGEWGSIVVAMVIFCAGAILKWAWFAPWEPDLIYYPPLDLALRDKERDARECGKGH</sequence>
<dbReference type="AlphaFoldDB" id="A0A972J8A0"/>
<dbReference type="EMBL" id="WTVM01000036">
    <property type="protein sequence ID" value="NMG02886.1"/>
    <property type="molecule type" value="Genomic_DNA"/>
</dbReference>
<feature type="transmembrane region" description="Helical" evidence="1">
    <location>
        <begin position="200"/>
        <end position="220"/>
    </location>
</feature>
<protein>
    <submittedName>
        <fullName evidence="2">Uncharacterized protein</fullName>
    </submittedName>
</protein>